<proteinExistence type="predicted"/>
<feature type="region of interest" description="Disordered" evidence="1">
    <location>
        <begin position="75"/>
        <end position="150"/>
    </location>
</feature>
<comment type="caution">
    <text evidence="3">The sequence shown here is derived from an EMBL/GenBank/DDBJ whole genome shotgun (WGS) entry which is preliminary data.</text>
</comment>
<dbReference type="Proteomes" id="UP000289738">
    <property type="component" value="Chromosome B10"/>
</dbReference>
<dbReference type="AlphaFoldDB" id="A0A444X0W6"/>
<feature type="compositionally biased region" description="Pro residues" evidence="1">
    <location>
        <begin position="91"/>
        <end position="100"/>
    </location>
</feature>
<organism evidence="3 4">
    <name type="scientific">Arachis hypogaea</name>
    <name type="common">Peanut</name>
    <dbReference type="NCBI Taxonomy" id="3818"/>
    <lineage>
        <taxon>Eukaryota</taxon>
        <taxon>Viridiplantae</taxon>
        <taxon>Streptophyta</taxon>
        <taxon>Embryophyta</taxon>
        <taxon>Tracheophyta</taxon>
        <taxon>Spermatophyta</taxon>
        <taxon>Magnoliopsida</taxon>
        <taxon>eudicotyledons</taxon>
        <taxon>Gunneridae</taxon>
        <taxon>Pentapetalae</taxon>
        <taxon>rosids</taxon>
        <taxon>fabids</taxon>
        <taxon>Fabales</taxon>
        <taxon>Fabaceae</taxon>
        <taxon>Papilionoideae</taxon>
        <taxon>50 kb inversion clade</taxon>
        <taxon>dalbergioids sensu lato</taxon>
        <taxon>Dalbergieae</taxon>
        <taxon>Pterocarpus clade</taxon>
        <taxon>Arachis</taxon>
    </lineage>
</organism>
<keyword evidence="4" id="KW-1185">Reference proteome</keyword>
<keyword evidence="2" id="KW-0732">Signal</keyword>
<feature type="chain" id="PRO_5019039042" evidence="2">
    <location>
        <begin position="26"/>
        <end position="507"/>
    </location>
</feature>
<feature type="region of interest" description="Disordered" evidence="1">
    <location>
        <begin position="406"/>
        <end position="431"/>
    </location>
</feature>
<evidence type="ECO:0000313" key="4">
    <source>
        <dbReference type="Proteomes" id="UP000289738"/>
    </source>
</evidence>
<evidence type="ECO:0000256" key="1">
    <source>
        <dbReference type="SAM" id="MobiDB-lite"/>
    </source>
</evidence>
<sequence length="507" mass="57035">MSPSCAHNPPIAEPLFSLSPWLVLSSVVVVGAPLPPSRLLVTSSSTRSSCLLRKKPHYLTSTGHKYKLNEMLTDAQESSLQERHKSGAPRQQPPAAPPVSSPSDDDDWLIPPPPSNGGVSAAAILQPFHPPRSEPRPEPQATNGSRVTEPCNEAIDPEANEVDSFEEHIDRMFAASDAAKRKRRKTTEFWDVDLIDSEGIIKQAKMNVREAMERSLNGSKIILRFNEELQAVGDRACLLSGILGALGSDYSKFPICEKSWAKVQGKDRVYDNCIKEMFHFQDSSGLIKKSFLKQMEKSWKDTRGRLFDSHYKPTRTLKQNLEQRPEGIPREHWKWFIEYRNDPATKAKCKQNALNRKKQLYTHTSGSKSLARARKEEEKISELEQLDESTRILSENDSFAQALGKEHPGRVRGMGHGPTPSQLFRPSSQPPVERAQVEETQRMLCELQAEVTTEKLKRKAIEDELAAEKTKRQEIESVLSYLVQQQCGELPPDIAAWMNSLDRHGGT</sequence>
<dbReference type="PANTHER" id="PTHR33144:SF45">
    <property type="entry name" value="TRANSPOSASE TNP1_EN_SPM-LIKE DOMAIN-CONTAINING PROTEIN"/>
    <property type="match status" value="1"/>
</dbReference>
<evidence type="ECO:0000256" key="2">
    <source>
        <dbReference type="SAM" id="SignalP"/>
    </source>
</evidence>
<evidence type="ECO:0000313" key="3">
    <source>
        <dbReference type="EMBL" id="RYQ83242.1"/>
    </source>
</evidence>
<feature type="signal peptide" evidence="2">
    <location>
        <begin position="1"/>
        <end position="25"/>
    </location>
</feature>
<protein>
    <submittedName>
        <fullName evidence="3">Uncharacterized protein</fullName>
    </submittedName>
</protein>
<accession>A0A444X0W6</accession>
<dbReference type="InterPro" id="IPR004252">
    <property type="entry name" value="Probable_transposase_24"/>
</dbReference>
<gene>
    <name evidence="3" type="ORF">Ahy_B10g101890</name>
</gene>
<reference evidence="3 4" key="1">
    <citation type="submission" date="2019-01" db="EMBL/GenBank/DDBJ databases">
        <title>Sequencing of cultivated peanut Arachis hypogaea provides insights into genome evolution and oil improvement.</title>
        <authorList>
            <person name="Chen X."/>
        </authorList>
    </citation>
    <scope>NUCLEOTIDE SEQUENCE [LARGE SCALE GENOMIC DNA]</scope>
    <source>
        <strain evidence="4">cv. Fuhuasheng</strain>
        <tissue evidence="3">Leaves</tissue>
    </source>
</reference>
<dbReference type="EMBL" id="SDMP01000020">
    <property type="protein sequence ID" value="RYQ83242.1"/>
    <property type="molecule type" value="Genomic_DNA"/>
</dbReference>
<name>A0A444X0W6_ARAHY</name>
<dbReference type="PANTHER" id="PTHR33144">
    <property type="entry name" value="OS10G0409366 PROTEIN-RELATED"/>
    <property type="match status" value="1"/>
</dbReference>
<dbReference type="Pfam" id="PF03004">
    <property type="entry name" value="Transposase_24"/>
    <property type="match status" value="1"/>
</dbReference>